<keyword evidence="6" id="KW-0560">Oxidoreductase</keyword>
<comment type="similarity">
    <text evidence="2">Belongs to the nitroreductase family.</text>
</comment>
<dbReference type="PANTHER" id="PTHR23026">
    <property type="entry name" value="NADPH NITROREDUCTASE"/>
    <property type="match status" value="1"/>
</dbReference>
<dbReference type="Proteomes" id="UP000235748">
    <property type="component" value="Unassembled WGS sequence"/>
</dbReference>
<evidence type="ECO:0000256" key="1">
    <source>
        <dbReference type="ARBA" id="ARBA00001917"/>
    </source>
</evidence>
<gene>
    <name evidence="9" type="ORF">CJ235_08450</name>
</gene>
<evidence type="ECO:0000313" key="10">
    <source>
        <dbReference type="Proteomes" id="UP000235748"/>
    </source>
</evidence>
<evidence type="ECO:0000256" key="2">
    <source>
        <dbReference type="ARBA" id="ARBA00007118"/>
    </source>
</evidence>
<proteinExistence type="inferred from homology"/>
<comment type="caution">
    <text evidence="9">The sequence shown here is derived from an EMBL/GenBank/DDBJ whole genome shotgun (WGS) entry which is preliminary data.</text>
</comment>
<dbReference type="PANTHER" id="PTHR23026:SF125">
    <property type="entry name" value="OXYGEN-INSENSITIVE NAD(P)H NITROREDUCTASE"/>
    <property type="match status" value="1"/>
</dbReference>
<dbReference type="GO" id="GO:0046256">
    <property type="term" value="P:2,4,6-trinitrotoluene catabolic process"/>
    <property type="evidence" value="ECO:0007669"/>
    <property type="project" value="TreeGrafter"/>
</dbReference>
<comment type="cofactor">
    <cofactor evidence="1">
        <name>FMN</name>
        <dbReference type="ChEBI" id="CHEBI:58210"/>
    </cofactor>
</comment>
<evidence type="ECO:0000256" key="7">
    <source>
        <dbReference type="ARBA" id="ARBA00023027"/>
    </source>
</evidence>
<evidence type="ECO:0000313" key="9">
    <source>
        <dbReference type="EMBL" id="PMC18450.1"/>
    </source>
</evidence>
<dbReference type="InterPro" id="IPR029479">
    <property type="entry name" value="Nitroreductase"/>
</dbReference>
<dbReference type="SUPFAM" id="SSF55469">
    <property type="entry name" value="FMN-dependent nitroreductase-like"/>
    <property type="match status" value="1"/>
</dbReference>
<evidence type="ECO:0000256" key="6">
    <source>
        <dbReference type="ARBA" id="ARBA00023002"/>
    </source>
</evidence>
<dbReference type="InterPro" id="IPR000415">
    <property type="entry name" value="Nitroreductase-like"/>
</dbReference>
<keyword evidence="4" id="KW-0288">FMN</keyword>
<organism evidence="9 10">
    <name type="scientific">Staphylococcus pettenkoferi</name>
    <dbReference type="NCBI Taxonomy" id="170573"/>
    <lineage>
        <taxon>Bacteria</taxon>
        <taxon>Bacillati</taxon>
        <taxon>Bacillota</taxon>
        <taxon>Bacilli</taxon>
        <taxon>Bacillales</taxon>
        <taxon>Staphylococcaceae</taxon>
        <taxon>Staphylococcus</taxon>
    </lineage>
</organism>
<dbReference type="EMBL" id="PNGG01000004">
    <property type="protein sequence ID" value="PMC18450.1"/>
    <property type="molecule type" value="Genomic_DNA"/>
</dbReference>
<keyword evidence="3" id="KW-0285">Flavoprotein</keyword>
<dbReference type="GO" id="GO:0005829">
    <property type="term" value="C:cytosol"/>
    <property type="evidence" value="ECO:0007669"/>
    <property type="project" value="TreeGrafter"/>
</dbReference>
<reference evidence="9 10" key="1">
    <citation type="submission" date="2017-09" db="EMBL/GenBank/DDBJ databases">
        <title>Bacterial strain isolated from the female urinary microbiota.</title>
        <authorList>
            <person name="Thomas-White K."/>
            <person name="Kumar N."/>
            <person name="Forster S."/>
            <person name="Putonti C."/>
            <person name="Lawley T."/>
            <person name="Wolfe A.J."/>
        </authorList>
    </citation>
    <scope>NUCLEOTIDE SEQUENCE [LARGE SCALE GENOMIC DNA]</scope>
    <source>
        <strain evidence="9 10">UMB0834</strain>
    </source>
</reference>
<evidence type="ECO:0000256" key="4">
    <source>
        <dbReference type="ARBA" id="ARBA00022643"/>
    </source>
</evidence>
<dbReference type="InterPro" id="IPR033878">
    <property type="entry name" value="NfsB-like"/>
</dbReference>
<evidence type="ECO:0000259" key="8">
    <source>
        <dbReference type="Pfam" id="PF00881"/>
    </source>
</evidence>
<evidence type="ECO:0000256" key="3">
    <source>
        <dbReference type="ARBA" id="ARBA00022630"/>
    </source>
</evidence>
<feature type="domain" description="Nitroreductase" evidence="8">
    <location>
        <begin position="16"/>
        <end position="200"/>
    </location>
</feature>
<name>A0A1Z3U0Y5_9STAP</name>
<evidence type="ECO:0000256" key="5">
    <source>
        <dbReference type="ARBA" id="ARBA00022857"/>
    </source>
</evidence>
<dbReference type="CDD" id="cd02149">
    <property type="entry name" value="NfsB-like"/>
    <property type="match status" value="1"/>
</dbReference>
<dbReference type="STRING" id="170573.GCA_001076995_00721"/>
<accession>A0A1Z3U0Y5</accession>
<dbReference type="AlphaFoldDB" id="A0A1Z3U0Y5"/>
<keyword evidence="5" id="KW-0521">NADP</keyword>
<dbReference type="Gene3D" id="3.40.109.10">
    <property type="entry name" value="NADH Oxidase"/>
    <property type="match status" value="1"/>
</dbReference>
<dbReference type="GeneID" id="98298363"/>
<dbReference type="GO" id="GO:0046857">
    <property type="term" value="F:oxidoreductase activity, acting on other nitrogenous compounds as donors, with NAD or NADP as acceptor"/>
    <property type="evidence" value="ECO:0007669"/>
    <property type="project" value="TreeGrafter"/>
</dbReference>
<keyword evidence="7" id="KW-0520">NAD</keyword>
<dbReference type="InterPro" id="IPR050627">
    <property type="entry name" value="Nitroreductase/BluB"/>
</dbReference>
<dbReference type="RefSeq" id="WP_002471712.1">
    <property type="nucleotide sequence ID" value="NZ_CP022096.2"/>
</dbReference>
<dbReference type="Pfam" id="PF00881">
    <property type="entry name" value="Nitroreductase"/>
    <property type="match status" value="1"/>
</dbReference>
<protein>
    <submittedName>
        <fullName evidence="9">NAD(P)H-dependent oxidoreductase</fullName>
    </submittedName>
</protein>
<sequence>MSNKDMQQTIIDAFNYRHATKRFDASKKIDDSDFDTILEAGRLSPSSLGLEPWRFLVVQSEDLRNKLHELSGGARGQLETASHFVLILARKNVTKSSPHVHHILRDLKQYDDDSIKAFGDKVEGFQTNFHINDNERTLLDWSSKQTYIALGNMMTSAALLGIDSCPMEGFDIDAVEQLLDDEGIADMKEFAPSVMVAFGYREKEPKEKIRQPQEDVVEWL</sequence>
<dbReference type="KEGG" id="spet:CEP67_06395"/>